<dbReference type="PANTHER" id="PTHR44520:SF2">
    <property type="entry name" value="RESPONSE REGULATOR RCP1"/>
    <property type="match status" value="1"/>
</dbReference>
<evidence type="ECO:0000259" key="2">
    <source>
        <dbReference type="PROSITE" id="PS50110"/>
    </source>
</evidence>
<protein>
    <submittedName>
        <fullName evidence="3">Response regulator</fullName>
    </submittedName>
</protein>
<evidence type="ECO:0000313" key="4">
    <source>
        <dbReference type="Proteomes" id="UP001165488"/>
    </source>
</evidence>
<dbReference type="InterPro" id="IPR011006">
    <property type="entry name" value="CheY-like_superfamily"/>
</dbReference>
<dbReference type="InterPro" id="IPR001789">
    <property type="entry name" value="Sig_transdc_resp-reg_receiver"/>
</dbReference>
<dbReference type="EMBL" id="JAKZGS010000002">
    <property type="protein sequence ID" value="MCH7396968.1"/>
    <property type="molecule type" value="Genomic_DNA"/>
</dbReference>
<dbReference type="InterPro" id="IPR052893">
    <property type="entry name" value="TCS_response_regulator"/>
</dbReference>
<dbReference type="SMART" id="SM00448">
    <property type="entry name" value="REC"/>
    <property type="match status" value="1"/>
</dbReference>
<sequence>MKKIQILLVEDNEGDILLIKEALDDGKILHELNVVKDGHEAILYLNKEQKYASSANNPDIILLDINLPKKNGHEVLKHIKKTEKLKHIPVVMLTTSSTPKDVLDAYKEHANCYISKPLGGMEFLKVISQIEDFWFSLVKLPSNK</sequence>
<dbReference type="PROSITE" id="PS50110">
    <property type="entry name" value="RESPONSE_REGULATORY"/>
    <property type="match status" value="1"/>
</dbReference>
<dbReference type="Proteomes" id="UP001165488">
    <property type="component" value="Unassembled WGS sequence"/>
</dbReference>
<feature type="modified residue" description="4-aspartylphosphate" evidence="1">
    <location>
        <position position="64"/>
    </location>
</feature>
<accession>A0ABS9UL54</accession>
<dbReference type="RefSeq" id="WP_241273482.1">
    <property type="nucleotide sequence ID" value="NZ_JAKZGS010000002.1"/>
</dbReference>
<dbReference type="Gene3D" id="3.40.50.2300">
    <property type="match status" value="1"/>
</dbReference>
<feature type="domain" description="Response regulatory" evidence="2">
    <location>
        <begin position="5"/>
        <end position="131"/>
    </location>
</feature>
<organism evidence="3 4">
    <name type="scientific">Belliella calami</name>
    <dbReference type="NCBI Taxonomy" id="2923436"/>
    <lineage>
        <taxon>Bacteria</taxon>
        <taxon>Pseudomonadati</taxon>
        <taxon>Bacteroidota</taxon>
        <taxon>Cytophagia</taxon>
        <taxon>Cytophagales</taxon>
        <taxon>Cyclobacteriaceae</taxon>
        <taxon>Belliella</taxon>
    </lineage>
</organism>
<reference evidence="3" key="1">
    <citation type="submission" date="2022-03" db="EMBL/GenBank/DDBJ databases">
        <title>De novo assembled genomes of Belliella spp. (Cyclobacteriaceae) strains.</title>
        <authorList>
            <person name="Szabo A."/>
            <person name="Korponai K."/>
            <person name="Felfoldi T."/>
        </authorList>
    </citation>
    <scope>NUCLEOTIDE SEQUENCE</scope>
    <source>
        <strain evidence="3">DSM 107340</strain>
    </source>
</reference>
<dbReference type="PANTHER" id="PTHR44520">
    <property type="entry name" value="RESPONSE REGULATOR RCP1-RELATED"/>
    <property type="match status" value="1"/>
</dbReference>
<evidence type="ECO:0000256" key="1">
    <source>
        <dbReference type="PROSITE-ProRule" id="PRU00169"/>
    </source>
</evidence>
<comment type="caution">
    <text evidence="3">The sequence shown here is derived from an EMBL/GenBank/DDBJ whole genome shotgun (WGS) entry which is preliminary data.</text>
</comment>
<dbReference type="Pfam" id="PF00072">
    <property type="entry name" value="Response_reg"/>
    <property type="match status" value="1"/>
</dbReference>
<evidence type="ECO:0000313" key="3">
    <source>
        <dbReference type="EMBL" id="MCH7396968.1"/>
    </source>
</evidence>
<dbReference type="SUPFAM" id="SSF52172">
    <property type="entry name" value="CheY-like"/>
    <property type="match status" value="1"/>
</dbReference>
<proteinExistence type="predicted"/>
<gene>
    <name evidence="3" type="ORF">MM236_03170</name>
</gene>
<name>A0ABS9UL54_9BACT</name>
<keyword evidence="1" id="KW-0597">Phosphoprotein</keyword>
<dbReference type="CDD" id="cd17557">
    <property type="entry name" value="REC_Rcp-like"/>
    <property type="match status" value="1"/>
</dbReference>
<keyword evidence="4" id="KW-1185">Reference proteome</keyword>